<keyword evidence="3" id="KW-1185">Reference proteome</keyword>
<evidence type="ECO:0000313" key="3">
    <source>
        <dbReference type="Proteomes" id="UP000008694"/>
    </source>
</evidence>
<feature type="region of interest" description="Disordered" evidence="1">
    <location>
        <begin position="41"/>
        <end position="73"/>
    </location>
</feature>
<dbReference type="Proteomes" id="UP000008694">
    <property type="component" value="Unassembled WGS sequence"/>
</dbReference>
<proteinExistence type="predicted"/>
<dbReference type="HOGENOM" id="CLU_1888593_0_0_1"/>
<feature type="compositionally biased region" description="Basic and acidic residues" evidence="1">
    <location>
        <begin position="57"/>
        <end position="73"/>
    </location>
</feature>
<protein>
    <submittedName>
        <fullName evidence="2">Predicted protein</fullName>
    </submittedName>
</protein>
<evidence type="ECO:0000256" key="1">
    <source>
        <dbReference type="SAM" id="MobiDB-lite"/>
    </source>
</evidence>
<dbReference type="AlphaFoldDB" id="D7KQ44"/>
<name>D7KQ44_ARALL</name>
<dbReference type="Gramene" id="scaffold_105569.1">
    <property type="protein sequence ID" value="scaffold_105569.1"/>
    <property type="gene ID" value="scaffold_105569.1"/>
</dbReference>
<sequence>MVTSDSSSGVSANNKILIEALTIQMEKMMDAKLKQITDQLKGKEKAPGEQVIISDGARSRKETNHQTKDPWKETADKDAQEYYSSHGNFSHWSSRRTRRNGGERDLMVENLGRYKMKVPPFAMILHREGSVHQKP</sequence>
<gene>
    <name evidence="2" type="ORF">ARALYDRAFT_892775</name>
</gene>
<accession>D7KQ44</accession>
<reference evidence="3" key="1">
    <citation type="journal article" date="2011" name="Nat. Genet.">
        <title>The Arabidopsis lyrata genome sequence and the basis of rapid genome size change.</title>
        <authorList>
            <person name="Hu T.T."/>
            <person name="Pattyn P."/>
            <person name="Bakker E.G."/>
            <person name="Cao J."/>
            <person name="Cheng J.-F."/>
            <person name="Clark R.M."/>
            <person name="Fahlgren N."/>
            <person name="Fawcett J.A."/>
            <person name="Grimwood J."/>
            <person name="Gundlach H."/>
            <person name="Haberer G."/>
            <person name="Hollister J.D."/>
            <person name="Ossowski S."/>
            <person name="Ottilar R.P."/>
            <person name="Salamov A.A."/>
            <person name="Schneeberger K."/>
            <person name="Spannagl M."/>
            <person name="Wang X."/>
            <person name="Yang L."/>
            <person name="Nasrallah M.E."/>
            <person name="Bergelson J."/>
            <person name="Carrington J.C."/>
            <person name="Gaut B.S."/>
            <person name="Schmutz J."/>
            <person name="Mayer K.F.X."/>
            <person name="Van de Peer Y."/>
            <person name="Grigoriev I.V."/>
            <person name="Nordborg M."/>
            <person name="Weigel D."/>
            <person name="Guo Y.-L."/>
        </authorList>
    </citation>
    <scope>NUCLEOTIDE SEQUENCE [LARGE SCALE GENOMIC DNA]</scope>
    <source>
        <strain evidence="3">cv. MN47</strain>
    </source>
</reference>
<dbReference type="EMBL" id="GL348713">
    <property type="protein sequence ID" value="EFH70883.1"/>
    <property type="molecule type" value="Genomic_DNA"/>
</dbReference>
<evidence type="ECO:0000313" key="2">
    <source>
        <dbReference type="EMBL" id="EFH70883.1"/>
    </source>
</evidence>
<organism evidence="3">
    <name type="scientific">Arabidopsis lyrata subsp. lyrata</name>
    <name type="common">Lyre-leaved rock-cress</name>
    <dbReference type="NCBI Taxonomy" id="81972"/>
    <lineage>
        <taxon>Eukaryota</taxon>
        <taxon>Viridiplantae</taxon>
        <taxon>Streptophyta</taxon>
        <taxon>Embryophyta</taxon>
        <taxon>Tracheophyta</taxon>
        <taxon>Spermatophyta</taxon>
        <taxon>Magnoliopsida</taxon>
        <taxon>eudicotyledons</taxon>
        <taxon>Gunneridae</taxon>
        <taxon>Pentapetalae</taxon>
        <taxon>rosids</taxon>
        <taxon>malvids</taxon>
        <taxon>Brassicales</taxon>
        <taxon>Brassicaceae</taxon>
        <taxon>Camelineae</taxon>
        <taxon>Arabidopsis</taxon>
    </lineage>
</organism>